<dbReference type="Proteomes" id="UP000887566">
    <property type="component" value="Unplaced"/>
</dbReference>
<feature type="compositionally biased region" description="Polar residues" evidence="1">
    <location>
        <begin position="17"/>
        <end position="33"/>
    </location>
</feature>
<dbReference type="AlphaFoldDB" id="A0A914WQU6"/>
<organism evidence="2 3">
    <name type="scientific">Plectus sambesii</name>
    <dbReference type="NCBI Taxonomy" id="2011161"/>
    <lineage>
        <taxon>Eukaryota</taxon>
        <taxon>Metazoa</taxon>
        <taxon>Ecdysozoa</taxon>
        <taxon>Nematoda</taxon>
        <taxon>Chromadorea</taxon>
        <taxon>Plectida</taxon>
        <taxon>Plectina</taxon>
        <taxon>Plectoidea</taxon>
        <taxon>Plectidae</taxon>
        <taxon>Plectus</taxon>
    </lineage>
</organism>
<proteinExistence type="predicted"/>
<feature type="region of interest" description="Disordered" evidence="1">
    <location>
        <begin position="1"/>
        <end position="98"/>
    </location>
</feature>
<evidence type="ECO:0000313" key="2">
    <source>
        <dbReference type="Proteomes" id="UP000887566"/>
    </source>
</evidence>
<evidence type="ECO:0000313" key="3">
    <source>
        <dbReference type="WBParaSite" id="PSAMB.scaffold5069size12742.g25813.t1"/>
    </source>
</evidence>
<reference evidence="3" key="1">
    <citation type="submission" date="2022-11" db="UniProtKB">
        <authorList>
            <consortium name="WormBaseParasite"/>
        </authorList>
    </citation>
    <scope>IDENTIFICATION</scope>
</reference>
<dbReference type="WBParaSite" id="PSAMB.scaffold5069size12742.g25813.t1">
    <property type="protein sequence ID" value="PSAMB.scaffold5069size12742.g25813.t1"/>
    <property type="gene ID" value="PSAMB.scaffold5069size12742.g25813"/>
</dbReference>
<sequence length="118" mass="12900">MAAARNGDGIGKENKETSGQAQPPYANNTTATSAGGRPRANEAVEGELRGRRRRGREDDEHLAARVEMRPIPTLIIPRDAGRAGPRRDTNSGRVTQFRPAIFALPPRYTASRTLETLH</sequence>
<feature type="compositionally biased region" description="Basic and acidic residues" evidence="1">
    <location>
        <begin position="79"/>
        <end position="90"/>
    </location>
</feature>
<protein>
    <submittedName>
        <fullName evidence="3">Uncharacterized protein</fullName>
    </submittedName>
</protein>
<accession>A0A914WQU6</accession>
<evidence type="ECO:0000256" key="1">
    <source>
        <dbReference type="SAM" id="MobiDB-lite"/>
    </source>
</evidence>
<name>A0A914WQU6_9BILA</name>
<feature type="compositionally biased region" description="Basic and acidic residues" evidence="1">
    <location>
        <begin position="39"/>
        <end position="68"/>
    </location>
</feature>
<keyword evidence="2" id="KW-1185">Reference proteome</keyword>